<name>A0A0L0W5L9_9BASI</name>
<dbReference type="Proteomes" id="UP000054564">
    <property type="component" value="Unassembled WGS sequence"/>
</dbReference>
<gene>
    <name evidence="2" type="ORF">PSTG_00132</name>
</gene>
<evidence type="ECO:0000313" key="2">
    <source>
        <dbReference type="EMBL" id="KNF06818.1"/>
    </source>
</evidence>
<dbReference type="OrthoDB" id="2508175at2759"/>
<accession>A0A0L0W5L9</accession>
<reference evidence="3" key="1">
    <citation type="submission" date="2014-03" db="EMBL/GenBank/DDBJ databases">
        <title>The Genome Sequence of Puccinia striiformis f. sp. tritici PST-78.</title>
        <authorList>
            <consortium name="The Broad Institute Genome Sequencing Platform"/>
            <person name="Cuomo C."/>
            <person name="Hulbert S."/>
            <person name="Chen X."/>
            <person name="Walker B."/>
            <person name="Young S.K."/>
            <person name="Zeng Q."/>
            <person name="Gargeya S."/>
            <person name="Fitzgerald M."/>
            <person name="Haas B."/>
            <person name="Abouelleil A."/>
            <person name="Alvarado L."/>
            <person name="Arachchi H.M."/>
            <person name="Berlin A.M."/>
            <person name="Chapman S.B."/>
            <person name="Goldberg J."/>
            <person name="Griggs A."/>
            <person name="Gujja S."/>
            <person name="Hansen M."/>
            <person name="Howarth C."/>
            <person name="Imamovic A."/>
            <person name="Larimer J."/>
            <person name="McCowan C."/>
            <person name="Montmayeur A."/>
            <person name="Murphy C."/>
            <person name="Neiman D."/>
            <person name="Pearson M."/>
            <person name="Priest M."/>
            <person name="Roberts A."/>
            <person name="Saif S."/>
            <person name="Shea T."/>
            <person name="Sisk P."/>
            <person name="Sykes S."/>
            <person name="Wortman J."/>
            <person name="Nusbaum C."/>
            <person name="Birren B."/>
        </authorList>
    </citation>
    <scope>NUCLEOTIDE SEQUENCE [LARGE SCALE GENOMIC DNA]</scope>
    <source>
        <strain evidence="3">race PST-78</strain>
    </source>
</reference>
<comment type="caution">
    <text evidence="2">The sequence shown here is derived from an EMBL/GenBank/DDBJ whole genome shotgun (WGS) entry which is preliminary data.</text>
</comment>
<evidence type="ECO:0008006" key="4">
    <source>
        <dbReference type="Google" id="ProtNLM"/>
    </source>
</evidence>
<proteinExistence type="predicted"/>
<keyword evidence="1" id="KW-0732">Signal</keyword>
<evidence type="ECO:0000256" key="1">
    <source>
        <dbReference type="SAM" id="SignalP"/>
    </source>
</evidence>
<sequence>MNFNASAVLALAVSFGAFLAIASPLPSQPLPDGNKCAGSRNCDTLVGPLVKTGDIFSGSDNKVGIIPVTIPIIGNF</sequence>
<evidence type="ECO:0000313" key="3">
    <source>
        <dbReference type="Proteomes" id="UP000054564"/>
    </source>
</evidence>
<feature type="chain" id="PRO_5005550935" description="Hydrophobin" evidence="1">
    <location>
        <begin position="23"/>
        <end position="76"/>
    </location>
</feature>
<organism evidence="2 3">
    <name type="scientific">Puccinia striiformis f. sp. tritici PST-78</name>
    <dbReference type="NCBI Taxonomy" id="1165861"/>
    <lineage>
        <taxon>Eukaryota</taxon>
        <taxon>Fungi</taxon>
        <taxon>Dikarya</taxon>
        <taxon>Basidiomycota</taxon>
        <taxon>Pucciniomycotina</taxon>
        <taxon>Pucciniomycetes</taxon>
        <taxon>Pucciniales</taxon>
        <taxon>Pucciniaceae</taxon>
        <taxon>Puccinia</taxon>
    </lineage>
</organism>
<dbReference type="EMBL" id="AJIL01000002">
    <property type="protein sequence ID" value="KNF06818.1"/>
    <property type="molecule type" value="Genomic_DNA"/>
</dbReference>
<feature type="signal peptide" evidence="1">
    <location>
        <begin position="1"/>
        <end position="22"/>
    </location>
</feature>
<dbReference type="AlphaFoldDB" id="A0A0L0W5L9"/>
<protein>
    <recommendedName>
        <fullName evidence="4">Hydrophobin</fullName>
    </recommendedName>
</protein>
<keyword evidence="3" id="KW-1185">Reference proteome</keyword>